<dbReference type="CDD" id="cd05232">
    <property type="entry name" value="UDP_G4E_4_SDR_e"/>
    <property type="match status" value="1"/>
</dbReference>
<accession>A0ABZ2F4R2</accession>
<dbReference type="Gene3D" id="3.40.50.720">
    <property type="entry name" value="NAD(P)-binding Rossmann-like Domain"/>
    <property type="match status" value="1"/>
</dbReference>
<protein>
    <submittedName>
        <fullName evidence="4">SDR family oxidoreductase</fullName>
    </submittedName>
</protein>
<dbReference type="PANTHER" id="PTHR43000">
    <property type="entry name" value="DTDP-D-GLUCOSE 4,6-DEHYDRATASE-RELATED"/>
    <property type="match status" value="1"/>
</dbReference>
<dbReference type="EMBL" id="CP104311">
    <property type="protein sequence ID" value="WWF02156.1"/>
    <property type="molecule type" value="Genomic_DNA"/>
</dbReference>
<dbReference type="Proteomes" id="UP001359308">
    <property type="component" value="Chromosome"/>
</dbReference>
<reference evidence="4 5" key="1">
    <citation type="submission" date="2022-09" db="EMBL/GenBank/DDBJ databases">
        <authorList>
            <person name="Giprobiosintez L."/>
        </authorList>
    </citation>
    <scope>NUCLEOTIDE SEQUENCE [LARGE SCALE GENOMIC DNA]</scope>
    <source>
        <strain evidence="5">VKPM-B-12549 (GBS-15)</strain>
    </source>
</reference>
<evidence type="ECO:0000256" key="1">
    <source>
        <dbReference type="ARBA" id="ARBA00005125"/>
    </source>
</evidence>
<organism evidence="4 5">
    <name type="scientific">Methylococcus capsulatus</name>
    <dbReference type="NCBI Taxonomy" id="414"/>
    <lineage>
        <taxon>Bacteria</taxon>
        <taxon>Pseudomonadati</taxon>
        <taxon>Pseudomonadota</taxon>
        <taxon>Gammaproteobacteria</taxon>
        <taxon>Methylococcales</taxon>
        <taxon>Methylococcaceae</taxon>
        <taxon>Methylococcus</taxon>
    </lineage>
</organism>
<evidence type="ECO:0000256" key="2">
    <source>
        <dbReference type="ARBA" id="ARBA00007637"/>
    </source>
</evidence>
<dbReference type="InterPro" id="IPR036291">
    <property type="entry name" value="NAD(P)-bd_dom_sf"/>
</dbReference>
<dbReference type="Pfam" id="PF01370">
    <property type="entry name" value="Epimerase"/>
    <property type="match status" value="1"/>
</dbReference>
<comment type="similarity">
    <text evidence="2">Belongs to the NAD(P)-dependent epimerase/dehydratase family.</text>
</comment>
<comment type="pathway">
    <text evidence="1">Bacterial outer membrane biogenesis; LPS O-antigen biosynthesis.</text>
</comment>
<dbReference type="InterPro" id="IPR001509">
    <property type="entry name" value="Epimerase_deHydtase"/>
</dbReference>
<keyword evidence="5" id="KW-1185">Reference proteome</keyword>
<evidence type="ECO:0000313" key="5">
    <source>
        <dbReference type="Proteomes" id="UP001359308"/>
    </source>
</evidence>
<evidence type="ECO:0000259" key="3">
    <source>
        <dbReference type="Pfam" id="PF01370"/>
    </source>
</evidence>
<sequence length="324" mass="34796">MNVLVTGANGFVGCHLVQALVERGHRVIAAVRRDDVALPAGIAGVRTIGDIGPATDWTGMVEGIDAVVHLAARVHVMRETDPDPSSRFRQVNVLGTACLARAAAQAGVRHLVYLSSVKVHGETSPEGLPFTEAMTPAPEDTYGWSKWEAEQALAGIASETGLGLTVFRPPLVYGPGVRANFGRLVEMVRRGIPLPFGAVRNRRSLVYVGNLTDAIASSLLSTEAIGQTFLISDGAPLSTAELIRSIARAMHRKPRLLAIPPALLRLAGIVTGKRAETSRLLGDLAVDDSRLRSRLGWQPPYDLEEGLAATVPATHRRSRRMHRI</sequence>
<name>A0ABZ2F4R2_METCP</name>
<feature type="domain" description="NAD-dependent epimerase/dehydratase" evidence="3">
    <location>
        <begin position="3"/>
        <end position="223"/>
    </location>
</feature>
<proteinExistence type="inferred from homology"/>
<dbReference type="RefSeq" id="WP_198322432.1">
    <property type="nucleotide sequence ID" value="NZ_CP104311.1"/>
</dbReference>
<evidence type="ECO:0000313" key="4">
    <source>
        <dbReference type="EMBL" id="WWF02156.1"/>
    </source>
</evidence>
<dbReference type="SUPFAM" id="SSF51735">
    <property type="entry name" value="NAD(P)-binding Rossmann-fold domains"/>
    <property type="match status" value="1"/>
</dbReference>
<gene>
    <name evidence="4" type="ORF">N4J17_00580</name>
</gene>